<dbReference type="AlphaFoldDB" id="A0A285VLB7"/>
<keyword evidence="4" id="KW-1185">Reference proteome</keyword>
<feature type="domain" description="SAF" evidence="2">
    <location>
        <begin position="74"/>
        <end position="136"/>
    </location>
</feature>
<reference evidence="4" key="1">
    <citation type="submission" date="2017-08" db="EMBL/GenBank/DDBJ databases">
        <authorList>
            <person name="Varghese N."/>
            <person name="Submissions S."/>
        </authorList>
    </citation>
    <scope>NUCLEOTIDE SEQUENCE [LARGE SCALE GENOMIC DNA]</scope>
    <source>
        <strain evidence="4">USBA17B2</strain>
    </source>
</reference>
<feature type="region of interest" description="Disordered" evidence="1">
    <location>
        <begin position="1"/>
        <end position="41"/>
    </location>
</feature>
<dbReference type="EMBL" id="OBQK01000002">
    <property type="protein sequence ID" value="SOC54006.1"/>
    <property type="molecule type" value="Genomic_DNA"/>
</dbReference>
<evidence type="ECO:0000259" key="2">
    <source>
        <dbReference type="SMART" id="SM00858"/>
    </source>
</evidence>
<accession>A0A285VLB7</accession>
<evidence type="ECO:0000313" key="3">
    <source>
        <dbReference type="EMBL" id="SOC54006.1"/>
    </source>
</evidence>
<evidence type="ECO:0000313" key="4">
    <source>
        <dbReference type="Proteomes" id="UP000219688"/>
    </source>
</evidence>
<sequence>MPLTSLVRGRAPAEPTDSRAVRAERGRARRGPGGRGGAGAHRNRLRRVLSALLAAAAVAGLGRLAVDRPVAGGVPVVVATTQVAAGTVLGAAVLEVRHLPGEVIPAGAVGEVAQVVGRPAASVLSAGEVVTGHDVGASELLTGHGGSTRAVYVPVPETVVLDALGAGDRVDVHSPVDGSVVAADVLVLSVHRGSGTGSWTPGVGTVTGGGAWLAVGTVTATDVAAARGSDPAGGALILSLLPADGGSPARAP</sequence>
<proteinExistence type="predicted"/>
<organism evidence="3 4">
    <name type="scientific">Ornithinimicrobium cerasi</name>
    <dbReference type="NCBI Taxonomy" id="2248773"/>
    <lineage>
        <taxon>Bacteria</taxon>
        <taxon>Bacillati</taxon>
        <taxon>Actinomycetota</taxon>
        <taxon>Actinomycetes</taxon>
        <taxon>Micrococcales</taxon>
        <taxon>Ornithinimicrobiaceae</taxon>
        <taxon>Ornithinimicrobium</taxon>
    </lineage>
</organism>
<gene>
    <name evidence="3" type="ORF">SAMN05421879_102309</name>
</gene>
<dbReference type="InterPro" id="IPR013974">
    <property type="entry name" value="SAF"/>
</dbReference>
<dbReference type="RefSeq" id="WP_097187333.1">
    <property type="nucleotide sequence ID" value="NZ_OBQK01000002.1"/>
</dbReference>
<dbReference type="CDD" id="cd11614">
    <property type="entry name" value="SAF_CpaB_FlgA_like"/>
    <property type="match status" value="1"/>
</dbReference>
<dbReference type="Pfam" id="PF08666">
    <property type="entry name" value="SAF"/>
    <property type="match status" value="1"/>
</dbReference>
<dbReference type="Proteomes" id="UP000219688">
    <property type="component" value="Unassembled WGS sequence"/>
</dbReference>
<name>A0A285VLB7_9MICO</name>
<dbReference type="SMART" id="SM00858">
    <property type="entry name" value="SAF"/>
    <property type="match status" value="1"/>
</dbReference>
<feature type="compositionally biased region" description="Basic and acidic residues" evidence="1">
    <location>
        <begin position="16"/>
        <end position="26"/>
    </location>
</feature>
<evidence type="ECO:0000256" key="1">
    <source>
        <dbReference type="SAM" id="MobiDB-lite"/>
    </source>
</evidence>
<protein>
    <submittedName>
        <fullName evidence="3">SAF domain-containing protein</fullName>
    </submittedName>
</protein>